<dbReference type="InterPro" id="IPR029021">
    <property type="entry name" value="Prot-tyrosine_phosphatase-like"/>
</dbReference>
<dbReference type="InterPro" id="IPR005939">
    <property type="entry name" value="BLH_phosphatase-like"/>
</dbReference>
<feature type="domain" description="Beta-lactamase hydrolase-like protein phosphatase-like" evidence="1">
    <location>
        <begin position="4"/>
        <end position="109"/>
    </location>
</feature>
<dbReference type="AlphaFoldDB" id="A0A2S3W287"/>
<evidence type="ECO:0000259" key="1">
    <source>
        <dbReference type="Pfam" id="PF04273"/>
    </source>
</evidence>
<dbReference type="RefSeq" id="WP_110095068.1">
    <property type="nucleotide sequence ID" value="NZ_NKUE01000002.1"/>
</dbReference>
<dbReference type="Gene3D" id="3.90.190.10">
    <property type="entry name" value="Protein tyrosine phosphatase superfamily"/>
    <property type="match status" value="1"/>
</dbReference>
<proteinExistence type="predicted"/>
<keyword evidence="3" id="KW-1185">Reference proteome</keyword>
<comment type="caution">
    <text evidence="2">The sequence shown here is derived from an EMBL/GenBank/DDBJ whole genome shotgun (WGS) entry which is preliminary data.</text>
</comment>
<reference evidence="2 3" key="1">
    <citation type="submission" date="2018-01" db="EMBL/GenBank/DDBJ databases">
        <title>Draft Genome Sequence of Komagataeibacter maltaceti LMG 1529, a Vinegar Producing Acetic Acid Bacterium Isolated from Malt Vinegar Brewery Acetifiers.</title>
        <authorList>
            <person name="Zhang Q."/>
            <person name="Hollensteiner J."/>
            <person name="Poehlein A."/>
            <person name="Daniel R."/>
        </authorList>
    </citation>
    <scope>NUCLEOTIDE SEQUENCE [LARGE SCALE GENOMIC DNA]</scope>
    <source>
        <strain evidence="2 3">LMG 1529</strain>
    </source>
</reference>
<evidence type="ECO:0000313" key="3">
    <source>
        <dbReference type="Proteomes" id="UP000237344"/>
    </source>
</evidence>
<accession>A0A2S3W287</accession>
<dbReference type="NCBIfam" id="TIGR01244">
    <property type="entry name" value="TIGR01244 family sulfur transferase"/>
    <property type="match status" value="1"/>
</dbReference>
<protein>
    <recommendedName>
        <fullName evidence="1">Beta-lactamase hydrolase-like protein phosphatase-like domain-containing protein</fullName>
    </recommendedName>
</protein>
<dbReference type="SUPFAM" id="SSF52799">
    <property type="entry name" value="(Phosphotyrosine protein) phosphatases II"/>
    <property type="match status" value="1"/>
</dbReference>
<dbReference type="EMBL" id="POTC01000014">
    <property type="protein sequence ID" value="POF62946.1"/>
    <property type="molecule type" value="Genomic_DNA"/>
</dbReference>
<sequence length="110" mass="11992">MQLYALSPDFTAASQITPDDLPTIVSQGFRSIICMRPDAEEYGQPTAESLKDAAVAAGLQFAFLPVVPGHITEHEVTQMRRALKEMNGPILGYCRSGNRVGQLWTLAQQG</sequence>
<organism evidence="2 3">
    <name type="scientific">Novacetimonas maltaceti</name>
    <dbReference type="NCBI Taxonomy" id="1203393"/>
    <lineage>
        <taxon>Bacteria</taxon>
        <taxon>Pseudomonadati</taxon>
        <taxon>Pseudomonadota</taxon>
        <taxon>Alphaproteobacteria</taxon>
        <taxon>Acetobacterales</taxon>
        <taxon>Acetobacteraceae</taxon>
        <taxon>Novacetimonas</taxon>
    </lineage>
</organism>
<dbReference type="OrthoDB" id="9805710at2"/>
<dbReference type="GO" id="GO:0016787">
    <property type="term" value="F:hydrolase activity"/>
    <property type="evidence" value="ECO:0007669"/>
    <property type="project" value="InterPro"/>
</dbReference>
<name>A0A2S3W287_9PROT</name>
<dbReference type="Pfam" id="PF04273">
    <property type="entry name" value="BLH_phosphatase"/>
    <property type="match status" value="1"/>
</dbReference>
<evidence type="ECO:0000313" key="2">
    <source>
        <dbReference type="EMBL" id="POF62946.1"/>
    </source>
</evidence>
<gene>
    <name evidence="2" type="ORF">KMAL_14460</name>
</gene>
<dbReference type="Proteomes" id="UP000237344">
    <property type="component" value="Unassembled WGS sequence"/>
</dbReference>